<evidence type="ECO:0000256" key="1">
    <source>
        <dbReference type="HAMAP-Rule" id="MF_01270"/>
    </source>
</evidence>
<comment type="catalytic activity">
    <reaction evidence="1">
        <text>1,6-anhydro-N-acetyl-beta-muramate + ATP + H2O = N-acetyl-D-muramate 6-phosphate + ADP + H(+)</text>
        <dbReference type="Rhea" id="RHEA:24952"/>
        <dbReference type="ChEBI" id="CHEBI:15377"/>
        <dbReference type="ChEBI" id="CHEBI:15378"/>
        <dbReference type="ChEBI" id="CHEBI:30616"/>
        <dbReference type="ChEBI" id="CHEBI:58690"/>
        <dbReference type="ChEBI" id="CHEBI:58722"/>
        <dbReference type="ChEBI" id="CHEBI:456216"/>
        <dbReference type="EC" id="2.7.1.170"/>
    </reaction>
</comment>
<gene>
    <name evidence="1" type="primary">anmK</name>
    <name evidence="2" type="ORF">SAMN00790413_05340</name>
</gene>
<protein>
    <recommendedName>
        <fullName evidence="1">Anhydro-N-acetylmuramic acid kinase</fullName>
        <ecNumber evidence="1">2.7.1.170</ecNumber>
    </recommendedName>
    <alternativeName>
        <fullName evidence="1">AnhMurNAc kinase</fullName>
    </alternativeName>
</protein>
<dbReference type="OrthoDB" id="9763949at2"/>
<keyword evidence="3" id="KW-1185">Reference proteome</keyword>
<dbReference type="Proteomes" id="UP000192582">
    <property type="component" value="Unassembled WGS sequence"/>
</dbReference>
<dbReference type="InterPro" id="IPR043129">
    <property type="entry name" value="ATPase_NBD"/>
</dbReference>
<feature type="binding site" evidence="1">
    <location>
        <begin position="11"/>
        <end position="18"/>
    </location>
    <ligand>
        <name>ATP</name>
        <dbReference type="ChEBI" id="CHEBI:30616"/>
    </ligand>
</feature>
<comment type="pathway">
    <text evidence="1">Amino-sugar metabolism; 1,6-anhydro-N-acetylmuramate degradation.</text>
</comment>
<comment type="function">
    <text evidence="1">Catalyzes the specific phosphorylation of 1,6-anhydro-N-acetylmuramic acid (anhMurNAc) with the simultaneous cleavage of the 1,6-anhydro ring, generating MurNAc-6-P. Is required for the utilization of anhMurNAc either imported from the medium or derived from its own cell wall murein, and thus plays a role in cell wall recycling.</text>
</comment>
<dbReference type="GO" id="GO:0097175">
    <property type="term" value="P:1,6-anhydro-N-acetyl-beta-muramic acid catabolic process"/>
    <property type="evidence" value="ECO:0007669"/>
    <property type="project" value="UniProtKB-UniRule"/>
</dbReference>
<keyword evidence="1" id="KW-0547">Nucleotide-binding</keyword>
<keyword evidence="1" id="KW-0119">Carbohydrate metabolism</keyword>
<dbReference type="RefSeq" id="WP_084045579.1">
    <property type="nucleotide sequence ID" value="NZ_FWWU01000004.1"/>
</dbReference>
<dbReference type="GO" id="GO:0006040">
    <property type="term" value="P:amino sugar metabolic process"/>
    <property type="evidence" value="ECO:0007669"/>
    <property type="project" value="InterPro"/>
</dbReference>
<dbReference type="EMBL" id="FWWU01000004">
    <property type="protein sequence ID" value="SMB79843.1"/>
    <property type="molecule type" value="Genomic_DNA"/>
</dbReference>
<dbReference type="Gene3D" id="3.30.420.40">
    <property type="match status" value="2"/>
</dbReference>
<dbReference type="UniPathway" id="UPA00544"/>
<dbReference type="EC" id="2.7.1.170" evidence="1"/>
<dbReference type="GO" id="GO:0016301">
    <property type="term" value="F:kinase activity"/>
    <property type="evidence" value="ECO:0007669"/>
    <property type="project" value="UniProtKB-KW"/>
</dbReference>
<dbReference type="GO" id="GO:0009254">
    <property type="term" value="P:peptidoglycan turnover"/>
    <property type="evidence" value="ECO:0007669"/>
    <property type="project" value="UniProtKB-UniRule"/>
</dbReference>
<dbReference type="UniPathway" id="UPA00343"/>
<name>A0A1W1UFN8_9DEIO</name>
<dbReference type="AlphaFoldDB" id="A0A1W1UFN8"/>
<proteinExistence type="inferred from homology"/>
<reference evidence="2 3" key="1">
    <citation type="submission" date="2017-04" db="EMBL/GenBank/DDBJ databases">
        <authorList>
            <person name="Afonso C.L."/>
            <person name="Miller P.J."/>
            <person name="Scott M.A."/>
            <person name="Spackman E."/>
            <person name="Goraichik I."/>
            <person name="Dimitrov K.M."/>
            <person name="Suarez D.L."/>
            <person name="Swayne D.E."/>
        </authorList>
    </citation>
    <scope>NUCLEOTIDE SEQUENCE [LARGE SCALE GENOMIC DNA]</scope>
    <source>
        <strain evidence="2 3">KR-140</strain>
    </source>
</reference>
<comment type="similarity">
    <text evidence="1">Belongs to the anhydro-N-acetylmuramic acid kinase family.</text>
</comment>
<dbReference type="NCBIfam" id="NF007150">
    <property type="entry name" value="PRK09585.3-5"/>
    <property type="match status" value="1"/>
</dbReference>
<dbReference type="PANTHER" id="PTHR30605:SF0">
    <property type="entry name" value="ANHYDRO-N-ACETYLMURAMIC ACID KINASE"/>
    <property type="match status" value="1"/>
</dbReference>
<keyword evidence="1" id="KW-0067">ATP-binding</keyword>
<keyword evidence="1 2" id="KW-0418">Kinase</keyword>
<accession>A0A1W1UFN8</accession>
<sequence>MSPRVLGLMSGTSADGIDAALLELPGWPDLGRADRFPELPAGVPRGRVLDHSFTPFAPDLRAAVLAATRSSLRVAELTQLHAWLGEALAAAAAPLAASADLIASHGQTVQHHPRPDPARGWTRPATLQLGEAALIAQQSGKPVVADFRPADLAAGGVGAPLVPFADWALLGEQGVRRAVHNLGGISNLTYLPGTAGTDVLAFDTGPGNCLLDEAAAQLGQTCDEDGRLAASGQVHAETLAAWLAHPELQQPPPKATGREVWTLDRLPRPAPLSVPDLAATATAFTARTVADAYRRWVVPRGLDEVVVGGGGARNPTLMKALGAALAPLPVRTFADVGWAAYGFTDATREAAAFAFLGYARAQGWTNTLPQATGARHAVSAGHLLFPPPGGAQ</sequence>
<organism evidence="2 3">
    <name type="scientific">Deinococcus hopiensis KR-140</name>
    <dbReference type="NCBI Taxonomy" id="695939"/>
    <lineage>
        <taxon>Bacteria</taxon>
        <taxon>Thermotogati</taxon>
        <taxon>Deinococcota</taxon>
        <taxon>Deinococci</taxon>
        <taxon>Deinococcales</taxon>
        <taxon>Deinococcaceae</taxon>
        <taxon>Deinococcus</taxon>
    </lineage>
</organism>
<dbReference type="Pfam" id="PF03702">
    <property type="entry name" value="AnmK"/>
    <property type="match status" value="1"/>
</dbReference>
<dbReference type="HAMAP" id="MF_01270">
    <property type="entry name" value="AnhMurNAc_kinase"/>
    <property type="match status" value="1"/>
</dbReference>
<dbReference type="GO" id="GO:0016773">
    <property type="term" value="F:phosphotransferase activity, alcohol group as acceptor"/>
    <property type="evidence" value="ECO:0007669"/>
    <property type="project" value="UniProtKB-UniRule"/>
</dbReference>
<dbReference type="GO" id="GO:0005524">
    <property type="term" value="F:ATP binding"/>
    <property type="evidence" value="ECO:0007669"/>
    <property type="project" value="UniProtKB-UniRule"/>
</dbReference>
<dbReference type="PANTHER" id="PTHR30605">
    <property type="entry name" value="ANHYDRO-N-ACETYLMURAMIC ACID KINASE"/>
    <property type="match status" value="1"/>
</dbReference>
<keyword evidence="1" id="KW-0808">Transferase</keyword>
<comment type="pathway">
    <text evidence="1">Cell wall biogenesis; peptidoglycan recycling.</text>
</comment>
<evidence type="ECO:0000313" key="3">
    <source>
        <dbReference type="Proteomes" id="UP000192582"/>
    </source>
</evidence>
<dbReference type="STRING" id="695939.SAMN00790413_05340"/>
<dbReference type="SUPFAM" id="SSF53067">
    <property type="entry name" value="Actin-like ATPase domain"/>
    <property type="match status" value="1"/>
</dbReference>
<evidence type="ECO:0000313" key="2">
    <source>
        <dbReference type="EMBL" id="SMB79843.1"/>
    </source>
</evidence>
<dbReference type="InterPro" id="IPR005338">
    <property type="entry name" value="Anhydro_N_Ac-Mur_kinase"/>
</dbReference>